<dbReference type="SUPFAM" id="SSF50692">
    <property type="entry name" value="ADC-like"/>
    <property type="match status" value="1"/>
</dbReference>
<dbReference type="InterPro" id="IPR006656">
    <property type="entry name" value="Mopterin_OxRdtase"/>
</dbReference>
<dbReference type="RefSeq" id="WP_182295278.1">
    <property type="nucleotide sequence ID" value="NZ_CP059851.1"/>
</dbReference>
<evidence type="ECO:0000256" key="4">
    <source>
        <dbReference type="ARBA" id="ARBA00023014"/>
    </source>
</evidence>
<proteinExistence type="inferred from homology"/>
<dbReference type="EMBL" id="CP059851">
    <property type="protein sequence ID" value="QMW22407.1"/>
    <property type="molecule type" value="Genomic_DNA"/>
</dbReference>
<reference evidence="6 7" key="1">
    <citation type="submission" date="2020-07" db="EMBL/GenBank/DDBJ databases">
        <title>Complete genome sequence for Sandaracinobacter sp. M6.</title>
        <authorList>
            <person name="Tang Y."/>
            <person name="Liu Q."/>
            <person name="Guo Z."/>
            <person name="Lei P."/>
            <person name="Huang B."/>
        </authorList>
    </citation>
    <scope>NUCLEOTIDE SEQUENCE [LARGE SCALE GENOMIC DNA]</scope>
    <source>
        <strain evidence="6 7">M6</strain>
    </source>
</reference>
<dbReference type="InterPro" id="IPR006963">
    <property type="entry name" value="Mopterin_OxRdtase_4Fe-4S_dom"/>
</dbReference>
<evidence type="ECO:0000313" key="7">
    <source>
        <dbReference type="Proteomes" id="UP000515292"/>
    </source>
</evidence>
<dbReference type="SMART" id="SM00926">
    <property type="entry name" value="Molybdop_Fe4S4"/>
    <property type="match status" value="1"/>
</dbReference>
<dbReference type="Gene3D" id="2.20.25.90">
    <property type="entry name" value="ADC-like domains"/>
    <property type="match status" value="1"/>
</dbReference>
<dbReference type="PANTHER" id="PTHR43742">
    <property type="entry name" value="TRIMETHYLAMINE-N-OXIDE REDUCTASE"/>
    <property type="match status" value="1"/>
</dbReference>
<dbReference type="GO" id="GO:0016491">
    <property type="term" value="F:oxidoreductase activity"/>
    <property type="evidence" value="ECO:0007669"/>
    <property type="project" value="InterPro"/>
</dbReference>
<gene>
    <name evidence="6" type="ORF">H3309_13810</name>
</gene>
<keyword evidence="7" id="KW-1185">Reference proteome</keyword>
<dbReference type="Pfam" id="PF01568">
    <property type="entry name" value="Molydop_binding"/>
    <property type="match status" value="1"/>
</dbReference>
<dbReference type="SUPFAM" id="SSF53706">
    <property type="entry name" value="Formate dehydrogenase/DMSO reductase, domains 1-3"/>
    <property type="match status" value="1"/>
</dbReference>
<dbReference type="Pfam" id="PF00384">
    <property type="entry name" value="Molybdopterin"/>
    <property type="match status" value="1"/>
</dbReference>
<dbReference type="InterPro" id="IPR006657">
    <property type="entry name" value="MoPterin_dinucl-bd_dom"/>
</dbReference>
<dbReference type="Gene3D" id="3.40.228.10">
    <property type="entry name" value="Dimethylsulfoxide Reductase, domain 2"/>
    <property type="match status" value="1"/>
</dbReference>
<dbReference type="InterPro" id="IPR050612">
    <property type="entry name" value="Prok_Mopterin_Oxidored"/>
</dbReference>
<dbReference type="PROSITE" id="PS51669">
    <property type="entry name" value="4FE4S_MOW_BIS_MGD"/>
    <property type="match status" value="1"/>
</dbReference>
<dbReference type="PANTHER" id="PTHR43742:SF2">
    <property type="entry name" value="ASSIMILATORY NITRATE REDUCTASE CATALYTIC SUBUNIT"/>
    <property type="match status" value="1"/>
</dbReference>
<comment type="similarity">
    <text evidence="1">Belongs to the prokaryotic molybdopterin-containing oxidoreductase family.</text>
</comment>
<dbReference type="AlphaFoldDB" id="A0A7G5IGB5"/>
<dbReference type="Gene3D" id="3.40.50.740">
    <property type="match status" value="1"/>
</dbReference>
<dbReference type="Pfam" id="PF04879">
    <property type="entry name" value="Molybdop_Fe4S4"/>
    <property type="match status" value="1"/>
</dbReference>
<evidence type="ECO:0000256" key="3">
    <source>
        <dbReference type="ARBA" id="ARBA00023004"/>
    </source>
</evidence>
<name>A0A7G5IGB5_9SPHN</name>
<evidence type="ECO:0000256" key="2">
    <source>
        <dbReference type="ARBA" id="ARBA00022723"/>
    </source>
</evidence>
<dbReference type="Gene3D" id="2.40.40.20">
    <property type="match status" value="1"/>
</dbReference>
<evidence type="ECO:0000259" key="5">
    <source>
        <dbReference type="PROSITE" id="PS51669"/>
    </source>
</evidence>
<dbReference type="GO" id="GO:0051536">
    <property type="term" value="F:iron-sulfur cluster binding"/>
    <property type="evidence" value="ECO:0007669"/>
    <property type="project" value="UniProtKB-KW"/>
</dbReference>
<organism evidence="6 7">
    <name type="scientific">Sandaracinobacteroides saxicola</name>
    <dbReference type="NCBI Taxonomy" id="2759707"/>
    <lineage>
        <taxon>Bacteria</taxon>
        <taxon>Pseudomonadati</taxon>
        <taxon>Pseudomonadota</taxon>
        <taxon>Alphaproteobacteria</taxon>
        <taxon>Sphingomonadales</taxon>
        <taxon>Sphingosinicellaceae</taxon>
        <taxon>Sandaracinobacteroides</taxon>
    </lineage>
</organism>
<keyword evidence="4" id="KW-0411">Iron-sulfur</keyword>
<feature type="domain" description="4Fe-4S Mo/W bis-MGD-type" evidence="5">
    <location>
        <begin position="1"/>
        <end position="57"/>
    </location>
</feature>
<dbReference type="GO" id="GO:0043546">
    <property type="term" value="F:molybdopterin cofactor binding"/>
    <property type="evidence" value="ECO:0007669"/>
    <property type="project" value="InterPro"/>
</dbReference>
<keyword evidence="3" id="KW-0408">Iron</keyword>
<evidence type="ECO:0000313" key="6">
    <source>
        <dbReference type="EMBL" id="QMW22407.1"/>
    </source>
</evidence>
<dbReference type="KEGG" id="sand:H3309_13810"/>
<dbReference type="GO" id="GO:0046872">
    <property type="term" value="F:metal ion binding"/>
    <property type="evidence" value="ECO:0007669"/>
    <property type="project" value="UniProtKB-KW"/>
</dbReference>
<keyword evidence="2" id="KW-0479">Metal-binding</keyword>
<protein>
    <submittedName>
        <fullName evidence="6">Molybdopterin-dependent oxidoreductase</fullName>
    </submittedName>
</protein>
<evidence type="ECO:0000256" key="1">
    <source>
        <dbReference type="ARBA" id="ARBA00010312"/>
    </source>
</evidence>
<dbReference type="InterPro" id="IPR009010">
    <property type="entry name" value="Asp_de-COase-like_dom_sf"/>
</dbReference>
<accession>A0A7G5IGB5</accession>
<dbReference type="Proteomes" id="UP000515292">
    <property type="component" value="Chromosome"/>
</dbReference>
<sequence>MTEHRTFCRFCHANCAMIATVEEGRVTAVRGDPDDAMYGGYTCIKGRQLADAHNHPTRLTMHQQRQADGSFVGVDSETALSDIAARLRAIVDAHGPHSVAFYCGTYAFQNSAGVGAAHALATGIGTRNFYTSVTLDQPAKVYTVGRLGTWGGGVHSFSDADACIFVGNNPLVSHYAPPGGVPPFSPSRRLRDRLDAGLKLVVIDPRRTEVARLAHIHLQPKPGEDAAILAAIVQVMIAERLIDEAFCQRHVGNLDALREAVAPFTPKVAAARAGVAAGDIVAAARLFGGAKRGAISTGTGPEMAGQGNLVAWLVAAINIIGGRFYREGETSAVPRVFTPGQGPRRAQVEPPVRPWGEGYPASRFRGLTQLGFEMPCNVLADEMLVPGEGQVRALINIGGNPVVAFPNPEKMVRALAGLELLVSVDIRMSQTARRSDYVLAPSMCLEREDITNLSEWWFETPYARYARALVPPPGEVLDEYEMLWELAKRMGVPMPLAGGPCPMDARPTKAEFLDLMSAGCRVAPSVVRADTADGAAITYPDQAAVVEPGADNGVRFDLVPDDLGELLAATLRAPTADYPFRMTSRRSAHVFNSSGHQYAALAKRGTANFAWMHPEDMAALGLADEAAVTIASKAGALPGLVKADADMRRGVISMSHAFGDVGRDAHVAAIGSTTGRLVDETVDYDPITGQSLQSAIPVRVVAA</sequence>